<name>A0A940DL57_9BACT</name>
<keyword evidence="1" id="KW-0378">Hydrolase</keyword>
<dbReference type="SFLD" id="SFLDG01140">
    <property type="entry name" value="C2.B:_Phosphomannomutase_and_P"/>
    <property type="match status" value="1"/>
</dbReference>
<dbReference type="PROSITE" id="PS01229">
    <property type="entry name" value="COF_2"/>
    <property type="match status" value="1"/>
</dbReference>
<dbReference type="Proteomes" id="UP000712007">
    <property type="component" value="Unassembled WGS sequence"/>
</dbReference>
<dbReference type="SUPFAM" id="SSF56784">
    <property type="entry name" value="HAD-like"/>
    <property type="match status" value="1"/>
</dbReference>
<dbReference type="Gene3D" id="3.30.1240.10">
    <property type="match status" value="1"/>
</dbReference>
<dbReference type="GO" id="GO:0000287">
    <property type="term" value="F:magnesium ion binding"/>
    <property type="evidence" value="ECO:0007669"/>
    <property type="project" value="TreeGrafter"/>
</dbReference>
<reference evidence="1" key="1">
    <citation type="submission" date="2020-10" db="EMBL/GenBank/DDBJ databases">
        <authorList>
            <person name="Gilroy R."/>
        </authorList>
    </citation>
    <scope>NUCLEOTIDE SEQUENCE</scope>
    <source>
        <strain evidence="1">3924</strain>
    </source>
</reference>
<protein>
    <submittedName>
        <fullName evidence="1">Cof-type HAD-IIB family hydrolase</fullName>
    </submittedName>
</protein>
<dbReference type="Pfam" id="PF08282">
    <property type="entry name" value="Hydrolase_3"/>
    <property type="match status" value="1"/>
</dbReference>
<accession>A0A940DL57</accession>
<dbReference type="PANTHER" id="PTHR10000:SF25">
    <property type="entry name" value="PHOSPHATASE YKRA-RELATED"/>
    <property type="match status" value="1"/>
</dbReference>
<dbReference type="PANTHER" id="PTHR10000">
    <property type="entry name" value="PHOSPHOSERINE PHOSPHATASE"/>
    <property type="match status" value="1"/>
</dbReference>
<dbReference type="GO" id="GO:0016791">
    <property type="term" value="F:phosphatase activity"/>
    <property type="evidence" value="ECO:0007669"/>
    <property type="project" value="TreeGrafter"/>
</dbReference>
<dbReference type="Gene3D" id="3.40.50.1000">
    <property type="entry name" value="HAD superfamily/HAD-like"/>
    <property type="match status" value="1"/>
</dbReference>
<dbReference type="SFLD" id="SFLDG01144">
    <property type="entry name" value="C2.B.4:_PGP_Like"/>
    <property type="match status" value="1"/>
</dbReference>
<sequence length="267" mass="29894">MDKRTTEMRKYKAVFLDIDGTLVSFATHRVSPAVEEAIGELRASGVKVFIATGRMLAMLNAVEHIEFDGYVTYNGACCTDRERQVIYSDPIPKHYMETLRKRLEDRPFPVAFMAFKEMLLNYEHPSVEWLAEHINIPRPRVAGMDEIMAQDVYQLCVFLDEAETAELLRETLPECAAARWIPLFADVNMRHINKGAGIDHVIRHFGIDISETMAFGDGGNDIPMLRHAAVGVAMGNASKEVQAAADYTTGTVDEDGIVQALLHYGML</sequence>
<dbReference type="NCBIfam" id="TIGR00099">
    <property type="entry name" value="Cof-subfamily"/>
    <property type="match status" value="1"/>
</dbReference>
<dbReference type="InterPro" id="IPR036412">
    <property type="entry name" value="HAD-like_sf"/>
</dbReference>
<dbReference type="EMBL" id="JADIMV010000134">
    <property type="protein sequence ID" value="MBO8440530.1"/>
    <property type="molecule type" value="Genomic_DNA"/>
</dbReference>
<organism evidence="1 2">
    <name type="scientific">Candidatus Aphodosoma intestinipullorum</name>
    <dbReference type="NCBI Taxonomy" id="2840674"/>
    <lineage>
        <taxon>Bacteria</taxon>
        <taxon>Pseudomonadati</taxon>
        <taxon>Bacteroidota</taxon>
        <taxon>Bacteroidia</taxon>
        <taxon>Bacteroidales</taxon>
        <taxon>Candidatus Aphodosoma</taxon>
    </lineage>
</organism>
<reference evidence="1" key="2">
    <citation type="journal article" date="2021" name="PeerJ">
        <title>Extensive microbial diversity within the chicken gut microbiome revealed by metagenomics and culture.</title>
        <authorList>
            <person name="Gilroy R."/>
            <person name="Ravi A."/>
            <person name="Getino M."/>
            <person name="Pursley I."/>
            <person name="Horton D.L."/>
            <person name="Alikhan N.F."/>
            <person name="Baker D."/>
            <person name="Gharbi K."/>
            <person name="Hall N."/>
            <person name="Watson M."/>
            <person name="Adriaenssens E.M."/>
            <person name="Foster-Nyarko E."/>
            <person name="Jarju S."/>
            <person name="Secka A."/>
            <person name="Antonio M."/>
            <person name="Oren A."/>
            <person name="Chaudhuri R.R."/>
            <person name="La Ragione R."/>
            <person name="Hildebrand F."/>
            <person name="Pallen M.J."/>
        </authorList>
    </citation>
    <scope>NUCLEOTIDE SEQUENCE</scope>
    <source>
        <strain evidence="1">3924</strain>
    </source>
</reference>
<dbReference type="InterPro" id="IPR000150">
    <property type="entry name" value="Cof"/>
</dbReference>
<dbReference type="SFLD" id="SFLDS00003">
    <property type="entry name" value="Haloacid_Dehalogenase"/>
    <property type="match status" value="1"/>
</dbReference>
<dbReference type="PROSITE" id="PS01228">
    <property type="entry name" value="COF_1"/>
    <property type="match status" value="1"/>
</dbReference>
<evidence type="ECO:0000313" key="1">
    <source>
        <dbReference type="EMBL" id="MBO8440530.1"/>
    </source>
</evidence>
<comment type="caution">
    <text evidence="1">The sequence shown here is derived from an EMBL/GenBank/DDBJ whole genome shotgun (WGS) entry which is preliminary data.</text>
</comment>
<dbReference type="NCBIfam" id="TIGR01484">
    <property type="entry name" value="HAD-SF-IIB"/>
    <property type="match status" value="1"/>
</dbReference>
<proteinExistence type="predicted"/>
<dbReference type="GO" id="GO:0005829">
    <property type="term" value="C:cytosol"/>
    <property type="evidence" value="ECO:0007669"/>
    <property type="project" value="TreeGrafter"/>
</dbReference>
<dbReference type="InterPro" id="IPR006379">
    <property type="entry name" value="HAD-SF_hydro_IIB"/>
</dbReference>
<dbReference type="InterPro" id="IPR023214">
    <property type="entry name" value="HAD_sf"/>
</dbReference>
<evidence type="ECO:0000313" key="2">
    <source>
        <dbReference type="Proteomes" id="UP000712007"/>
    </source>
</evidence>
<dbReference type="AlphaFoldDB" id="A0A940DL57"/>
<gene>
    <name evidence="1" type="ORF">IAC51_07760</name>
</gene>